<dbReference type="PROSITE" id="PS50075">
    <property type="entry name" value="CARRIER"/>
    <property type="match status" value="1"/>
</dbReference>
<dbReference type="Gene3D" id="1.10.1200.10">
    <property type="entry name" value="ACP-like"/>
    <property type="match status" value="1"/>
</dbReference>
<evidence type="ECO:0000259" key="1">
    <source>
        <dbReference type="PROSITE" id="PS50075"/>
    </source>
</evidence>
<organism evidence="2 3">
    <name type="scientific">Steroidobacter agaridevorans</name>
    <dbReference type="NCBI Taxonomy" id="2695856"/>
    <lineage>
        <taxon>Bacteria</taxon>
        <taxon>Pseudomonadati</taxon>
        <taxon>Pseudomonadota</taxon>
        <taxon>Gammaproteobacteria</taxon>
        <taxon>Steroidobacterales</taxon>
        <taxon>Steroidobacteraceae</taxon>
        <taxon>Steroidobacter</taxon>
    </lineage>
</organism>
<dbReference type="SUPFAM" id="SSF47336">
    <property type="entry name" value="ACP-like"/>
    <property type="match status" value="1"/>
</dbReference>
<accession>A0A829YKF0</accession>
<keyword evidence="3" id="KW-1185">Reference proteome</keyword>
<comment type="caution">
    <text evidence="2">The sequence shown here is derived from an EMBL/GenBank/DDBJ whole genome shotgun (WGS) entry which is preliminary data.</text>
</comment>
<feature type="domain" description="Carrier" evidence="1">
    <location>
        <begin position="10"/>
        <end position="86"/>
    </location>
</feature>
<sequence length="103" mass="11368">MSMDSSKYARDSSKLNATIAELWKEILQLEVLPAEADSFFALGGDSMSMVMLKIRIKEELGIDIPDDAVLSAQTMHEFSKMVDAESKVHRELGDSSTDSIAEI</sequence>
<protein>
    <recommendedName>
        <fullName evidence="1">Carrier domain-containing protein</fullName>
    </recommendedName>
</protein>
<dbReference type="EMBL" id="BLJN01000006">
    <property type="protein sequence ID" value="GFE83720.1"/>
    <property type="molecule type" value="Genomic_DNA"/>
</dbReference>
<dbReference type="Pfam" id="PF00550">
    <property type="entry name" value="PP-binding"/>
    <property type="match status" value="1"/>
</dbReference>
<dbReference type="RefSeq" id="WP_209005496.1">
    <property type="nucleotide sequence ID" value="NZ_BLJN01000006.1"/>
</dbReference>
<reference evidence="3" key="1">
    <citation type="submission" date="2020-01" db="EMBL/GenBank/DDBJ databases">
        <title>'Steroidobacter agaridevorans' sp. nov., agar-degrading bacteria isolated from rhizosphere soils.</title>
        <authorList>
            <person name="Ikenaga M."/>
            <person name="Kataoka M."/>
            <person name="Murouchi A."/>
            <person name="Katsuragi S."/>
            <person name="Sakai M."/>
        </authorList>
    </citation>
    <scope>NUCLEOTIDE SEQUENCE [LARGE SCALE GENOMIC DNA]</scope>
    <source>
        <strain evidence="3">YU21-B</strain>
    </source>
</reference>
<evidence type="ECO:0000313" key="2">
    <source>
        <dbReference type="EMBL" id="GFE83720.1"/>
    </source>
</evidence>
<name>A0A829YKF0_9GAMM</name>
<gene>
    <name evidence="2" type="ORF">GCM10011487_57200</name>
</gene>
<dbReference type="AlphaFoldDB" id="A0A829YKF0"/>
<dbReference type="InterPro" id="IPR009081">
    <property type="entry name" value="PP-bd_ACP"/>
</dbReference>
<proteinExistence type="predicted"/>
<dbReference type="Proteomes" id="UP000445000">
    <property type="component" value="Unassembled WGS sequence"/>
</dbReference>
<dbReference type="InterPro" id="IPR036736">
    <property type="entry name" value="ACP-like_sf"/>
</dbReference>
<evidence type="ECO:0000313" key="3">
    <source>
        <dbReference type="Proteomes" id="UP000445000"/>
    </source>
</evidence>